<feature type="region of interest" description="Disordered" evidence="1">
    <location>
        <begin position="97"/>
        <end position="122"/>
    </location>
</feature>
<feature type="compositionally biased region" description="Polar residues" evidence="1">
    <location>
        <begin position="97"/>
        <end position="112"/>
    </location>
</feature>
<protein>
    <recommendedName>
        <fullName evidence="2">Pyridoxamine 5'-phosphate oxidase N-terminal domain-containing protein</fullName>
    </recommendedName>
</protein>
<evidence type="ECO:0000313" key="3">
    <source>
        <dbReference type="EMBL" id="KAL3234629.1"/>
    </source>
</evidence>
<organism evidence="3 4">
    <name type="scientific">Nakaseomyces bracarensis</name>
    <dbReference type="NCBI Taxonomy" id="273131"/>
    <lineage>
        <taxon>Eukaryota</taxon>
        <taxon>Fungi</taxon>
        <taxon>Dikarya</taxon>
        <taxon>Ascomycota</taxon>
        <taxon>Saccharomycotina</taxon>
        <taxon>Saccharomycetes</taxon>
        <taxon>Saccharomycetales</taxon>
        <taxon>Saccharomycetaceae</taxon>
        <taxon>Nakaseomyces</taxon>
    </lineage>
</organism>
<sequence length="209" mass="22922">MPCTEKFPGHLIHLIKTSKYVHVGTCSKDCIPSVSLMNYTYIPKSSTFDPESETNDLIIFATNKDSQKFQNMVDNPTVSLLFHDWITANNLSVRKASISQTPTPDPSTTNLDPASGTGGGAIPNSHPSKLLNLLQELNQAELNQMSANIRGHAKIVDPASKESNYYKQLLLKTNPDAEVFILGDNTVIVKVKIVSAKVTDSENNTSVYK</sequence>
<accession>A0ABR4NZP4</accession>
<evidence type="ECO:0000259" key="2">
    <source>
        <dbReference type="Pfam" id="PF01243"/>
    </source>
</evidence>
<dbReference type="PANTHER" id="PTHR28040">
    <property type="entry name" value="PYRIDOXAMINE 5'-PHOSPHATE OXIDASE YLR456W HOMOLOG-RELATED"/>
    <property type="match status" value="1"/>
</dbReference>
<dbReference type="Proteomes" id="UP001623330">
    <property type="component" value="Unassembled WGS sequence"/>
</dbReference>
<dbReference type="EMBL" id="JBEVYD010000003">
    <property type="protein sequence ID" value="KAL3234629.1"/>
    <property type="molecule type" value="Genomic_DNA"/>
</dbReference>
<comment type="caution">
    <text evidence="3">The sequence shown here is derived from an EMBL/GenBank/DDBJ whole genome shotgun (WGS) entry which is preliminary data.</text>
</comment>
<keyword evidence="4" id="KW-1185">Reference proteome</keyword>
<proteinExistence type="predicted"/>
<dbReference type="SUPFAM" id="SSF50475">
    <property type="entry name" value="FMN-binding split barrel"/>
    <property type="match status" value="1"/>
</dbReference>
<name>A0ABR4NZP4_9SACH</name>
<dbReference type="InterPro" id="IPR012349">
    <property type="entry name" value="Split_barrel_FMN-bd"/>
</dbReference>
<evidence type="ECO:0000313" key="4">
    <source>
        <dbReference type="Proteomes" id="UP001623330"/>
    </source>
</evidence>
<reference evidence="3 4" key="1">
    <citation type="submission" date="2024-05" db="EMBL/GenBank/DDBJ databases">
        <title>Long read based assembly of the Candida bracarensis genome reveals expanded adhesin content.</title>
        <authorList>
            <person name="Marcet-Houben M."/>
            <person name="Ksiezopolska E."/>
            <person name="Gabaldon T."/>
        </authorList>
    </citation>
    <scope>NUCLEOTIDE SEQUENCE [LARGE SCALE GENOMIC DNA]</scope>
    <source>
        <strain evidence="3 4">CBM6</strain>
    </source>
</reference>
<evidence type="ECO:0000256" key="1">
    <source>
        <dbReference type="SAM" id="MobiDB-lite"/>
    </source>
</evidence>
<dbReference type="Pfam" id="PF01243">
    <property type="entry name" value="PNPOx_N"/>
    <property type="match status" value="1"/>
</dbReference>
<dbReference type="PANTHER" id="PTHR28040:SF1">
    <property type="entry name" value="PYRIDOXAMINE 5'-PHOSPHATE OXIDASE YLR456W HOMOLOG-RELATED"/>
    <property type="match status" value="1"/>
</dbReference>
<dbReference type="InterPro" id="IPR011576">
    <property type="entry name" value="Pyridox_Oxase_N"/>
</dbReference>
<feature type="domain" description="Pyridoxamine 5'-phosphate oxidase N-terminal" evidence="2">
    <location>
        <begin position="14"/>
        <end position="90"/>
    </location>
</feature>
<dbReference type="Gene3D" id="2.30.110.10">
    <property type="entry name" value="Electron Transport, Fmn-binding Protein, Chain A"/>
    <property type="match status" value="1"/>
</dbReference>
<gene>
    <name evidence="3" type="ORF">RNJ44_03391</name>
</gene>
<dbReference type="InterPro" id="IPR052841">
    <property type="entry name" value="PMP_oxidase-like"/>
</dbReference>